<protein>
    <submittedName>
        <fullName evidence="2">Cupin</fullName>
    </submittedName>
</protein>
<proteinExistence type="predicted"/>
<dbReference type="InterPro" id="IPR008579">
    <property type="entry name" value="UGlyAH_Cupin_dom"/>
</dbReference>
<dbReference type="Gene3D" id="2.60.120.10">
    <property type="entry name" value="Jelly Rolls"/>
    <property type="match status" value="1"/>
</dbReference>
<evidence type="ECO:0000313" key="3">
    <source>
        <dbReference type="Proteomes" id="UP001144396"/>
    </source>
</evidence>
<comment type="caution">
    <text evidence="2">The sequence shown here is derived from an EMBL/GenBank/DDBJ whole genome shotgun (WGS) entry which is preliminary data.</text>
</comment>
<gene>
    <name evidence="2" type="ORF">ARHIZOSPH14_09950</name>
</gene>
<dbReference type="Proteomes" id="UP001144396">
    <property type="component" value="Unassembled WGS sequence"/>
</dbReference>
<dbReference type="InterPro" id="IPR011051">
    <property type="entry name" value="RmlC_Cupin_sf"/>
</dbReference>
<dbReference type="EMBL" id="BSDP01000001">
    <property type="protein sequence ID" value="GLI26753.1"/>
    <property type="molecule type" value="Genomic_DNA"/>
</dbReference>
<feature type="domain" description="(S)-ureidoglycine aminohydrolase cupin" evidence="1">
    <location>
        <begin position="43"/>
        <end position="120"/>
    </location>
</feature>
<name>A0A9W6CZJ8_9MICO</name>
<keyword evidence="3" id="KW-1185">Reference proteome</keyword>
<accession>A0A9W6CZJ8</accession>
<dbReference type="RefSeq" id="WP_281882768.1">
    <property type="nucleotide sequence ID" value="NZ_BSDP01000001.1"/>
</dbReference>
<dbReference type="PANTHER" id="PTHR40943:SF1">
    <property type="entry name" value="CYTOPLASMIC PROTEIN"/>
    <property type="match status" value="1"/>
</dbReference>
<organism evidence="2 3">
    <name type="scientific">Agromyces rhizosphaerae</name>
    <dbReference type="NCBI Taxonomy" id="88374"/>
    <lineage>
        <taxon>Bacteria</taxon>
        <taxon>Bacillati</taxon>
        <taxon>Actinomycetota</taxon>
        <taxon>Actinomycetes</taxon>
        <taxon>Micrococcales</taxon>
        <taxon>Microbacteriaceae</taxon>
        <taxon>Agromyces</taxon>
    </lineage>
</organism>
<dbReference type="Pfam" id="PF05899">
    <property type="entry name" value="Cupin_3"/>
    <property type="match status" value="1"/>
</dbReference>
<dbReference type="PANTHER" id="PTHR40943">
    <property type="entry name" value="CYTOPLASMIC PROTEIN-RELATED"/>
    <property type="match status" value="1"/>
</dbReference>
<dbReference type="InterPro" id="IPR014710">
    <property type="entry name" value="RmlC-like_jellyroll"/>
</dbReference>
<dbReference type="AlphaFoldDB" id="A0A9W6CZJ8"/>
<dbReference type="SUPFAM" id="SSF51182">
    <property type="entry name" value="RmlC-like cupins"/>
    <property type="match status" value="1"/>
</dbReference>
<evidence type="ECO:0000259" key="1">
    <source>
        <dbReference type="Pfam" id="PF05899"/>
    </source>
</evidence>
<reference evidence="2" key="1">
    <citation type="submission" date="2022-12" db="EMBL/GenBank/DDBJ databases">
        <title>Reference genome sequencing for broad-spectrum identification of bacterial and archaeal isolates by mass spectrometry.</title>
        <authorList>
            <person name="Sekiguchi Y."/>
            <person name="Tourlousse D.M."/>
        </authorList>
    </citation>
    <scope>NUCLEOTIDE SEQUENCE</scope>
    <source>
        <strain evidence="2">14</strain>
    </source>
</reference>
<evidence type="ECO:0000313" key="2">
    <source>
        <dbReference type="EMBL" id="GLI26753.1"/>
    </source>
</evidence>
<sequence length="122" mass="12692">MTAPRLEPGLVVFAASVALEHEPVPADQVVAGEPTTGHLVLDDQGPVTIGVWEMSVGAMSDVEADEVFVVLAGDATVEFTGGPGHDTGLDSIELQAGSVVRLVAGMETVWTVRAPLRKVYLA</sequence>